<name>A0A1T4WNV4_9BACT</name>
<evidence type="ECO:0000256" key="1">
    <source>
        <dbReference type="ARBA" id="ARBA00044755"/>
    </source>
</evidence>
<evidence type="ECO:0000313" key="3">
    <source>
        <dbReference type="Proteomes" id="UP000190027"/>
    </source>
</evidence>
<evidence type="ECO:0000313" key="2">
    <source>
        <dbReference type="EMBL" id="SKA79024.1"/>
    </source>
</evidence>
<dbReference type="PANTHER" id="PTHR35024:SF4">
    <property type="entry name" value="POLYMER-FORMING CYTOSKELETAL PROTEIN"/>
    <property type="match status" value="1"/>
</dbReference>
<reference evidence="2 3" key="1">
    <citation type="submission" date="2017-02" db="EMBL/GenBank/DDBJ databases">
        <authorList>
            <person name="Peterson S.W."/>
        </authorList>
    </citation>
    <scope>NUCLEOTIDE SEQUENCE [LARGE SCALE GENOMIC DNA]</scope>
    <source>
        <strain evidence="2 3">DSM 16080</strain>
    </source>
</reference>
<organism evidence="2 3">
    <name type="scientific">Paucidesulfovibrio gracilis DSM 16080</name>
    <dbReference type="NCBI Taxonomy" id="1121449"/>
    <lineage>
        <taxon>Bacteria</taxon>
        <taxon>Pseudomonadati</taxon>
        <taxon>Thermodesulfobacteriota</taxon>
        <taxon>Desulfovibrionia</taxon>
        <taxon>Desulfovibrionales</taxon>
        <taxon>Desulfovibrionaceae</taxon>
        <taxon>Paucidesulfovibrio</taxon>
    </lineage>
</organism>
<dbReference type="EMBL" id="FUYC01000003">
    <property type="protein sequence ID" value="SKA79024.1"/>
    <property type="molecule type" value="Genomic_DNA"/>
</dbReference>
<dbReference type="PANTHER" id="PTHR35024">
    <property type="entry name" value="HYPOTHETICAL CYTOSOLIC PROTEIN"/>
    <property type="match status" value="1"/>
</dbReference>
<dbReference type="AlphaFoldDB" id="A0A1T4WNV4"/>
<gene>
    <name evidence="2" type="ORF">SAMN02745704_01237</name>
</gene>
<dbReference type="InterPro" id="IPR007607">
    <property type="entry name" value="BacA/B"/>
</dbReference>
<sequence length="140" mass="14867">MKKHDALCILGKGSQWKGLLEFEGSGTIDSFFEGDIRTRGLLTIGPNGKVAGSLQVGELEVYGKVEGDVQAERKVLLRDGATLTGNIDSPCLASEEGASFTGKLNMLSGKGSPRARRTMLVRPAPALPKEAERHLSDVAS</sequence>
<keyword evidence="3" id="KW-1185">Reference proteome</keyword>
<comment type="similarity">
    <text evidence="1">Belongs to the bactofilin family.</text>
</comment>
<dbReference type="RefSeq" id="WP_078716790.1">
    <property type="nucleotide sequence ID" value="NZ_FUYC01000003.1"/>
</dbReference>
<proteinExistence type="inferred from homology"/>
<accession>A0A1T4WNV4</accession>
<protein>
    <submittedName>
        <fullName evidence="2">Polymer-forming protein</fullName>
    </submittedName>
</protein>
<dbReference type="Pfam" id="PF04519">
    <property type="entry name" value="Bactofilin"/>
    <property type="match status" value="1"/>
</dbReference>
<dbReference type="STRING" id="1121449.SAMN02745704_01237"/>
<dbReference type="OrthoDB" id="119922at2"/>
<dbReference type="Proteomes" id="UP000190027">
    <property type="component" value="Unassembled WGS sequence"/>
</dbReference>